<keyword evidence="4" id="KW-0233">DNA recombination</keyword>
<evidence type="ECO:0000256" key="1">
    <source>
        <dbReference type="ARBA" id="ARBA00004091"/>
    </source>
</evidence>
<dbReference type="PANTHER" id="PTHR47923:SF1">
    <property type="entry name" value="INSERTION ELEMENT IS1 1 PROTEIN INSA-RELATED"/>
    <property type="match status" value="1"/>
</dbReference>
<reference evidence="8" key="1">
    <citation type="journal article" date="2019" name="Int. J. Syst. Evol. Microbiol.">
        <title>The Global Catalogue of Microorganisms (GCM) 10K type strain sequencing project: providing services to taxonomists for standard genome sequencing and annotation.</title>
        <authorList>
            <consortium name="The Broad Institute Genomics Platform"/>
            <consortium name="The Broad Institute Genome Sequencing Center for Infectious Disease"/>
            <person name="Wu L."/>
            <person name="Ma J."/>
        </authorList>
    </citation>
    <scope>NUCLEOTIDE SEQUENCE [LARGE SCALE GENOMIC DNA]</scope>
    <source>
        <strain evidence="8">JCM 17805</strain>
    </source>
</reference>
<dbReference type="Pfam" id="PF12759">
    <property type="entry name" value="HTH_Tnp_IS1"/>
    <property type="match status" value="1"/>
</dbReference>
<dbReference type="InterPro" id="IPR003220">
    <property type="entry name" value="InsA_N_dom_Znf"/>
</dbReference>
<evidence type="ECO:0000313" key="7">
    <source>
        <dbReference type="EMBL" id="GAA4648731.1"/>
    </source>
</evidence>
<feature type="domain" description="Insertion element IS1 protein InsA helix-turn-helix" evidence="6">
    <location>
        <begin position="43"/>
        <end position="87"/>
    </location>
</feature>
<dbReference type="Proteomes" id="UP001500604">
    <property type="component" value="Unassembled WGS sequence"/>
</dbReference>
<evidence type="ECO:0000313" key="8">
    <source>
        <dbReference type="Proteomes" id="UP001500604"/>
    </source>
</evidence>
<sequence length="91" mass="10303">MAVINVVCPSCESIDGVVKNGKAESGLQRYLCRHYKRSFQLDFIYNANKPGTHERIKDMAMNGSGVKDTGRVLRISPTTVISHLKNWRHRT</sequence>
<dbReference type="InterPro" id="IPR024431">
    <property type="entry name" value="InsA_HTH_dom"/>
</dbReference>
<dbReference type="EMBL" id="BAABFL010000096">
    <property type="protein sequence ID" value="GAA4648731.1"/>
    <property type="molecule type" value="Genomic_DNA"/>
</dbReference>
<comment type="function">
    <text evidence="1">Absolutely required for transposition of IS1.</text>
</comment>
<dbReference type="InterPro" id="IPR051252">
    <property type="entry name" value="IS1_transposase_InsA"/>
</dbReference>
<evidence type="ECO:0000256" key="4">
    <source>
        <dbReference type="ARBA" id="ARBA00023172"/>
    </source>
</evidence>
<proteinExistence type="inferred from homology"/>
<evidence type="ECO:0000259" key="5">
    <source>
        <dbReference type="Pfam" id="PF03811"/>
    </source>
</evidence>
<protein>
    <submittedName>
        <fullName evidence="7">IS1-like element transposase</fullName>
    </submittedName>
</protein>
<organism evidence="7 8">
    <name type="scientific">Kistimonas scapharcae</name>
    <dbReference type="NCBI Taxonomy" id="1036133"/>
    <lineage>
        <taxon>Bacteria</taxon>
        <taxon>Pseudomonadati</taxon>
        <taxon>Pseudomonadota</taxon>
        <taxon>Gammaproteobacteria</taxon>
        <taxon>Oceanospirillales</taxon>
        <taxon>Endozoicomonadaceae</taxon>
        <taxon>Kistimonas</taxon>
    </lineage>
</organism>
<accession>A0ABP8UXW5</accession>
<evidence type="ECO:0000259" key="6">
    <source>
        <dbReference type="Pfam" id="PF12759"/>
    </source>
</evidence>
<dbReference type="Pfam" id="PF03811">
    <property type="entry name" value="Zn_ribbon_InsA"/>
    <property type="match status" value="1"/>
</dbReference>
<keyword evidence="3" id="KW-0815">Transposition</keyword>
<gene>
    <name evidence="7" type="ORF">GCM10023116_10040</name>
</gene>
<dbReference type="PANTHER" id="PTHR47923">
    <property type="entry name" value="INSERTION ELEMENT IS1 1 PROTEIN INSA-RELATED"/>
    <property type="match status" value="1"/>
</dbReference>
<name>A0ABP8UXW5_9GAMM</name>
<evidence type="ECO:0000256" key="2">
    <source>
        <dbReference type="ARBA" id="ARBA00006212"/>
    </source>
</evidence>
<comment type="caution">
    <text evidence="7">The sequence shown here is derived from an EMBL/GenBank/DDBJ whole genome shotgun (WGS) entry which is preliminary data.</text>
</comment>
<keyword evidence="8" id="KW-1185">Reference proteome</keyword>
<evidence type="ECO:0000256" key="3">
    <source>
        <dbReference type="ARBA" id="ARBA00022578"/>
    </source>
</evidence>
<feature type="domain" description="InsA N-terminal zinc ribbon" evidence="5">
    <location>
        <begin position="1"/>
        <end position="34"/>
    </location>
</feature>
<comment type="similarity">
    <text evidence="2">Belongs to the IS1 elements InsA family.</text>
</comment>